<protein>
    <submittedName>
        <fullName evidence="1">Uncharacterized protein</fullName>
    </submittedName>
</protein>
<evidence type="ECO:0000313" key="2">
    <source>
        <dbReference type="Proteomes" id="UP000621455"/>
    </source>
</evidence>
<dbReference type="EMBL" id="WHJG01000013">
    <property type="protein sequence ID" value="NHZ80504.1"/>
    <property type="molecule type" value="Genomic_DNA"/>
</dbReference>
<proteinExistence type="predicted"/>
<sequence length="174" mass="18252">MALADLMKKGFLTSATATGATVATVAGQKPLPVASVATVAVAKAPNDIAAPHSVATVATVAVANSKYPKSRFPEPWRNDLVAEFMEVDGLTRKEAEAMAEISIQPRTPAVWLAMIADLNALINTYCASAQISDTAKARMLAAASSQSLASIPESTAWFQVQLRTLAVHPTESTK</sequence>
<reference evidence="1 2" key="1">
    <citation type="submission" date="2019-10" db="EMBL/GenBank/DDBJ databases">
        <title>Taxonomy of Antarctic Massilia spp.: description of Massilia rubra sp. nov., Massilia aquatica sp. nov., Massilia mucilaginosa sp. nov., Massilia frigida sp. nov. isolated from streams, lakes and regoliths.</title>
        <authorList>
            <person name="Holochova P."/>
            <person name="Sedlacek I."/>
            <person name="Kralova S."/>
            <person name="Maslanova I."/>
            <person name="Busse H.-J."/>
            <person name="Stankova E."/>
            <person name="Vrbovska V."/>
            <person name="Kovarovic V."/>
            <person name="Bartak M."/>
            <person name="Svec P."/>
            <person name="Pantucek R."/>
        </authorList>
    </citation>
    <scope>NUCLEOTIDE SEQUENCE [LARGE SCALE GENOMIC DNA]</scope>
    <source>
        <strain evidence="1 2">CCM 8695</strain>
    </source>
</reference>
<dbReference type="RefSeq" id="WP_167087621.1">
    <property type="nucleotide sequence ID" value="NZ_WHJG01000013.1"/>
</dbReference>
<name>A0ABX0NCC1_9BURK</name>
<dbReference type="Proteomes" id="UP000621455">
    <property type="component" value="Unassembled WGS sequence"/>
</dbReference>
<comment type="caution">
    <text evidence="1">The sequence shown here is derived from an EMBL/GenBank/DDBJ whole genome shotgun (WGS) entry which is preliminary data.</text>
</comment>
<organism evidence="1 2">
    <name type="scientific">Massilia frigida</name>
    <dbReference type="NCBI Taxonomy" id="2609281"/>
    <lineage>
        <taxon>Bacteria</taxon>
        <taxon>Pseudomonadati</taxon>
        <taxon>Pseudomonadota</taxon>
        <taxon>Betaproteobacteria</taxon>
        <taxon>Burkholderiales</taxon>
        <taxon>Oxalobacteraceae</taxon>
        <taxon>Telluria group</taxon>
        <taxon>Massilia</taxon>
    </lineage>
</organism>
<evidence type="ECO:0000313" key="1">
    <source>
        <dbReference type="EMBL" id="NHZ80504.1"/>
    </source>
</evidence>
<gene>
    <name evidence="1" type="ORF">F2P44_14660</name>
</gene>
<keyword evidence="2" id="KW-1185">Reference proteome</keyword>
<accession>A0ABX0NCC1</accession>